<evidence type="ECO:0000313" key="3">
    <source>
        <dbReference type="Proteomes" id="UP000032141"/>
    </source>
</evidence>
<dbReference type="PANTHER" id="PTHR33107:SF64">
    <property type="entry name" value="(RAPE) HYPOTHETICAL PROTEIN"/>
    <property type="match status" value="1"/>
</dbReference>
<dbReference type="Pfam" id="PF00197">
    <property type="entry name" value="Kunitz_legume"/>
    <property type="match status" value="2"/>
</dbReference>
<protein>
    <submittedName>
        <fullName evidence="2">Uncharacterized protein</fullName>
    </submittedName>
</protein>
<dbReference type="AlphaFoldDB" id="A0A0D3AQB6"/>
<sequence length="244" mass="26717">MIKRPLSKHEVEQTKGAQRPPVVAPRGRSRLRERPGGVAARRQRGRCETSLWVALRELPGCVAPVTSLPAGVTLWCRCRTSLSKYTQMSPRTPCGTPIPDKDSCIYYVLPRIPGAVGGGLTLAPRGDKKCPLYFGQEISEVNKGLPARFSTWMSSSPCVAEPENVTDPLYIDAGPISSIGFEIKKTEGSGYKIVFCPIMSNCTDVGIFVDRNGVRRLGLTSTPFEIVFKRVTGRETSSRTMSII</sequence>
<dbReference type="Gene3D" id="2.80.10.50">
    <property type="match status" value="2"/>
</dbReference>
<evidence type="ECO:0000256" key="1">
    <source>
        <dbReference type="SAM" id="MobiDB-lite"/>
    </source>
</evidence>
<accession>A0A0D3AQB6</accession>
<evidence type="ECO:0000313" key="2">
    <source>
        <dbReference type="EnsemblPlants" id="Bo2g080520.1"/>
    </source>
</evidence>
<dbReference type="HOGENOM" id="CLU_1139391_0_0_1"/>
<organism evidence="2 3">
    <name type="scientific">Brassica oleracea var. oleracea</name>
    <dbReference type="NCBI Taxonomy" id="109376"/>
    <lineage>
        <taxon>Eukaryota</taxon>
        <taxon>Viridiplantae</taxon>
        <taxon>Streptophyta</taxon>
        <taxon>Embryophyta</taxon>
        <taxon>Tracheophyta</taxon>
        <taxon>Spermatophyta</taxon>
        <taxon>Magnoliopsida</taxon>
        <taxon>eudicotyledons</taxon>
        <taxon>Gunneridae</taxon>
        <taxon>Pentapetalae</taxon>
        <taxon>rosids</taxon>
        <taxon>malvids</taxon>
        <taxon>Brassicales</taxon>
        <taxon>Brassicaceae</taxon>
        <taxon>Brassiceae</taxon>
        <taxon>Brassica</taxon>
    </lineage>
</organism>
<dbReference type="InterPro" id="IPR002160">
    <property type="entry name" value="Prot_inh_Kunz-lg"/>
</dbReference>
<dbReference type="EnsemblPlants" id="Bo2g080520.1">
    <property type="protein sequence ID" value="Bo2g080520.1"/>
    <property type="gene ID" value="Bo2g080520"/>
</dbReference>
<reference evidence="2 3" key="1">
    <citation type="journal article" date="2014" name="Genome Biol.">
        <title>Transcriptome and methylome profiling reveals relics of genome dominance in the mesopolyploid Brassica oleracea.</title>
        <authorList>
            <person name="Parkin I.A."/>
            <person name="Koh C."/>
            <person name="Tang H."/>
            <person name="Robinson S.J."/>
            <person name="Kagale S."/>
            <person name="Clarke W.E."/>
            <person name="Town C.D."/>
            <person name="Nixon J."/>
            <person name="Krishnakumar V."/>
            <person name="Bidwell S.L."/>
            <person name="Denoeud F."/>
            <person name="Belcram H."/>
            <person name="Links M.G."/>
            <person name="Just J."/>
            <person name="Clarke C."/>
            <person name="Bender T."/>
            <person name="Huebert T."/>
            <person name="Mason A.S."/>
            <person name="Pires J.C."/>
            <person name="Barker G."/>
            <person name="Moore J."/>
            <person name="Walley P.G."/>
            <person name="Manoli S."/>
            <person name="Batley J."/>
            <person name="Edwards D."/>
            <person name="Nelson M.N."/>
            <person name="Wang X."/>
            <person name="Paterson A.H."/>
            <person name="King G."/>
            <person name="Bancroft I."/>
            <person name="Chalhoub B."/>
            <person name="Sharpe A.G."/>
        </authorList>
    </citation>
    <scope>NUCLEOTIDE SEQUENCE</scope>
    <source>
        <strain evidence="2 3">cv. TO1000</strain>
    </source>
</reference>
<dbReference type="GO" id="GO:0004866">
    <property type="term" value="F:endopeptidase inhibitor activity"/>
    <property type="evidence" value="ECO:0007669"/>
    <property type="project" value="InterPro"/>
</dbReference>
<dbReference type="InterPro" id="IPR011065">
    <property type="entry name" value="Kunitz_inhibitor_STI-like_sf"/>
</dbReference>
<dbReference type="STRING" id="109376.A0A0D3AQB6"/>
<dbReference type="Proteomes" id="UP000032141">
    <property type="component" value="Chromosome C2"/>
</dbReference>
<proteinExistence type="predicted"/>
<dbReference type="PANTHER" id="PTHR33107">
    <property type="entry name" value="KUNITZ TRYPSIN INHIBITOR 2"/>
    <property type="match status" value="1"/>
</dbReference>
<dbReference type="Gramene" id="Bo2g080520.1">
    <property type="protein sequence ID" value="Bo2g080520.1"/>
    <property type="gene ID" value="Bo2g080520"/>
</dbReference>
<keyword evidence="3" id="KW-1185">Reference proteome</keyword>
<dbReference type="SMART" id="SM00452">
    <property type="entry name" value="STI"/>
    <property type="match status" value="1"/>
</dbReference>
<feature type="region of interest" description="Disordered" evidence="1">
    <location>
        <begin position="1"/>
        <end position="40"/>
    </location>
</feature>
<name>A0A0D3AQB6_BRAOL</name>
<reference evidence="2" key="2">
    <citation type="submission" date="2015-03" db="UniProtKB">
        <authorList>
            <consortium name="EnsemblPlants"/>
        </authorList>
    </citation>
    <scope>IDENTIFICATION</scope>
</reference>
<dbReference type="SUPFAM" id="SSF50386">
    <property type="entry name" value="STI-like"/>
    <property type="match status" value="1"/>
</dbReference>